<dbReference type="Pfam" id="PF18122">
    <property type="entry name" value="APC1_C"/>
    <property type="match status" value="1"/>
</dbReference>
<dbReference type="GO" id="GO:0070979">
    <property type="term" value="P:protein K11-linked ubiquitination"/>
    <property type="evidence" value="ECO:0007669"/>
    <property type="project" value="TreeGrafter"/>
</dbReference>
<evidence type="ECO:0000313" key="11">
    <source>
        <dbReference type="Proteomes" id="UP000008370"/>
    </source>
</evidence>
<dbReference type="InterPro" id="IPR049255">
    <property type="entry name" value="Apc1_N"/>
</dbReference>
<name>K5W124_PHACS</name>
<dbReference type="GeneID" id="18913157"/>
<feature type="domain" description="Anaphase-promoting complex subunit 1 C-terminal" evidence="8">
    <location>
        <begin position="1667"/>
        <end position="1838"/>
    </location>
</feature>
<dbReference type="Pfam" id="PF12859">
    <property type="entry name" value="ANAPC1"/>
    <property type="match status" value="2"/>
</dbReference>
<dbReference type="InterPro" id="IPR048971">
    <property type="entry name" value="Apc1_3rd"/>
</dbReference>
<dbReference type="HOGENOM" id="CLU_001202_3_0_1"/>
<feature type="compositionally biased region" description="Low complexity" evidence="6">
    <location>
        <begin position="341"/>
        <end position="373"/>
    </location>
</feature>
<evidence type="ECO:0000256" key="4">
    <source>
        <dbReference type="ARBA" id="ARBA00022776"/>
    </source>
</evidence>
<evidence type="ECO:0000256" key="5">
    <source>
        <dbReference type="ARBA" id="ARBA00023306"/>
    </source>
</evidence>
<accession>K5W124</accession>
<feature type="domain" description="Anaphase-promoting complex subunit 1 beta-sandwich" evidence="9">
    <location>
        <begin position="1537"/>
        <end position="1619"/>
    </location>
</feature>
<dbReference type="PANTHER" id="PTHR12827">
    <property type="entry name" value="MEIOTIC CHECKPOINT REGULATOR TSG24 FAMILY MEMBER"/>
    <property type="match status" value="1"/>
</dbReference>
<evidence type="ECO:0000256" key="3">
    <source>
        <dbReference type="ARBA" id="ARBA00022737"/>
    </source>
</evidence>
<evidence type="ECO:0000313" key="10">
    <source>
        <dbReference type="EMBL" id="EKM52599.1"/>
    </source>
</evidence>
<dbReference type="GO" id="GO:0005680">
    <property type="term" value="C:anaphase-promoting complex"/>
    <property type="evidence" value="ECO:0007669"/>
    <property type="project" value="InterPro"/>
</dbReference>
<dbReference type="GO" id="GO:0007091">
    <property type="term" value="P:metaphase/anaphase transition of mitotic cell cycle"/>
    <property type="evidence" value="ECO:0007669"/>
    <property type="project" value="TreeGrafter"/>
</dbReference>
<dbReference type="STRING" id="650164.K5W124"/>
<keyword evidence="4" id="KW-0498">Mitosis</keyword>
<dbReference type="Gene3D" id="1.25.10.10">
    <property type="entry name" value="Leucine-rich Repeat Variant"/>
    <property type="match status" value="2"/>
</dbReference>
<keyword evidence="3" id="KW-0677">Repeat</keyword>
<dbReference type="OrthoDB" id="26401at2759"/>
<dbReference type="PANTHER" id="PTHR12827:SF3">
    <property type="entry name" value="ANAPHASE-PROMOTING COMPLEX SUBUNIT 1"/>
    <property type="match status" value="1"/>
</dbReference>
<dbReference type="Pfam" id="PF21282">
    <property type="entry name" value="APC1_3rd"/>
    <property type="match status" value="1"/>
</dbReference>
<proteinExistence type="inferred from homology"/>
<dbReference type="GO" id="GO:0051301">
    <property type="term" value="P:cell division"/>
    <property type="evidence" value="ECO:0007669"/>
    <property type="project" value="UniProtKB-KW"/>
</dbReference>
<reference evidence="10 11" key="1">
    <citation type="journal article" date="2012" name="BMC Genomics">
        <title>Comparative genomics of the white-rot fungi, Phanerochaete carnosa and P. chrysosporium, to elucidate the genetic basis of the distinct wood types they colonize.</title>
        <authorList>
            <person name="Suzuki H."/>
            <person name="MacDonald J."/>
            <person name="Syed K."/>
            <person name="Salamov A."/>
            <person name="Hori C."/>
            <person name="Aerts A."/>
            <person name="Henrissat B."/>
            <person name="Wiebenga A."/>
            <person name="vanKuyk P.A."/>
            <person name="Barry K."/>
            <person name="Lindquist E."/>
            <person name="LaButti K."/>
            <person name="Lapidus A."/>
            <person name="Lucas S."/>
            <person name="Coutinho P."/>
            <person name="Gong Y."/>
            <person name="Samejima M."/>
            <person name="Mahadevan R."/>
            <person name="Abou-Zaid M."/>
            <person name="de Vries R.P."/>
            <person name="Igarashi K."/>
            <person name="Yadav J.S."/>
            <person name="Grigoriev I.V."/>
            <person name="Master E.R."/>
        </authorList>
    </citation>
    <scope>NUCLEOTIDE SEQUENCE [LARGE SCALE GENOMIC DNA]</scope>
    <source>
        <strain evidence="10 11">HHB-10118-sp</strain>
    </source>
</reference>
<dbReference type="KEGG" id="pco:PHACADRAFT_211839"/>
<comment type="similarity">
    <text evidence="1">Belongs to the APC1 family.</text>
</comment>
<dbReference type="Proteomes" id="UP000008370">
    <property type="component" value="Unassembled WGS sequence"/>
</dbReference>
<evidence type="ECO:0000256" key="6">
    <source>
        <dbReference type="SAM" id="MobiDB-lite"/>
    </source>
</evidence>
<sequence>MQTVEPIPIELAFREATPLRRFFDRKAKVKAPDPVIPILNETNAESDLLKAIRSVLRGSKEDAANPVTSQLYPCPSSDYSAEEEELTWDTYHVVLGSGGVVRKKWSFEEEGQSVQWACIGSFEVPASVANTARSGHCTSEDQDYQEAALQDEKQRPTFGPFARIRDETKSKQEPPLRCRAVFIFLRSVGRVFFMNGLEHTFYLPFIVRRAWALAPHGILMQRVLEPNELEEVKASGDELLPTLFTMVNPFAEASTVGLTSSIKAGMPTALKEEDPEKQAESMPAHEHVLWASSPGGDLMENIVVSVNSEMKLLSIWRYIYVHPKDIPQSIPRKETRRTAKSRSSLSSPISPSQGSLSSGIMEQPPLASLPGAPPALTITTMAAVVPGSVPNAPPATAPPPPFGRQEHQVNLDKATVGGRVDSTPYIDPVDHSRMKPSFWMEKLSSQEVSEDDVADSKNISIGLFDRRWDGETDRMRIAICLPHSQQVIVLPFSQREKGVLVQAEEPVRLPAASIAPVRALRYKIYDLLVLKPDSSLVLLTHGMRRVPLSFRDERTNRIISLKDPVDSSVTICYQDGSSRRTTIKLSPRGSLTTQTLQILSIVLPKGEFFSLHHDFLLHWSRSGFSQADEVSFGALSSTIYAFLSVTEDGKFRNASSLWDSLRFSSSLDRYQDDPALKSLRLPPPFVPPEPLPPKSWKPNSFHGVILIGLHYIAQDRLLNTHLYSTLSALVSIVCKLAMIVRPEWADYWKRLLPSAIGPWPSPAKSVMTHLDDRLPVAPPDAFATLWSVIAHPAWGAAAEPEEPWTALLPMDTRPALAFGEVDPLTRFHTLLHVYRQLDDRDATTRERAESTLMAILQERHPVLDKLPIGPAAALREALRTCQLNPSGDWPLSAYQLVGRNDLAEGLNSSHEPLTTGVYRSVKDYVSPAFSRKSIHELADETRWALVGDPLSTSGPDLEFEDFTHIRFGQDRRIEEVARLLSSSKVSVLKTAERPELNEHDQAKEHQLQMLRVAERTLALPPGRALFTFGAVQTVTREAYVTPRVEYSIRVYPQNQLIVPEPGKIPHECAAWGDFHNGVAAGLRIAPNATGVQSSWIKFNKPSELTPEHAGFLYALGLTGHLREMLTWHTFAYLTPKHDLTSIAVLLGLAAANAGTRNRHVTKLIAVHTPALLPTPDVDLNVPLITQAAGISGIGLLYMGTKNRRMAEVCLSQISRRDLVQPDLSNEFREAYTFSAALAFGMVMLGKGSDVPADLVLLSRLRVLIQGETQANTTLKHQRPAFDVNLTSPAATIALGLMYLRTERRDVADVLSIPDTILTLDRIQPSFLLLRTLARCLILFESIQPTNDWLMSQLPESICNAMAEKQKGKTVHESFELAYYNIIAGACFAVSLKYAGTAREEAYLLLIRYNDMFTQMAYSNTPAIEHRIKRAAIRDGLNTISVALNMIMAGTGEINCLRRLRYSFGMQNLNFKYGTHVMVHMSLGLLFLGGGKYTLGTSDAAIACLVTAFFPRFNQVSSDNKTYLQALRHLWVLAVEPRCLVTRDVDTKEVVYLPVKIKVRDENGLGTAQLIAPTLIPDVDKIQSIRVDTPRYWPFYLDIANMSHHKESLLRSQTLYVKRRSAFLSYTEDPKGSRSLFVRSGSSAGDAAVLDFPQLKLSDQHPATDLHEFISSYSNDAFFLAFADRFCRDEGQTEQERLFLAYCHATLLDSILQDKSDTIQTHLTLYRYRTMSINSPHIGLAQQDLRFAAEFYNKVFMRWFSGISENNVRPPLLRESTLRAASLQLDSQIETFRTRKDFTFMLRKYIRGAGIPAYNRDTRRTEYELSRSLAMYLQRHSVPVSTLLVVLKALAVSSHARCLQAPPPHGTDDQTVLDEAIREVVHATGLQMTSYVGGGWSISSLEEILASWNEEVASTAPGNARMEAAE</sequence>
<keyword evidence="2" id="KW-0132">Cell division</keyword>
<dbReference type="InterPro" id="IPR024990">
    <property type="entry name" value="Apc1"/>
</dbReference>
<evidence type="ECO:0000256" key="1">
    <source>
        <dbReference type="ARBA" id="ARBA00010547"/>
    </source>
</evidence>
<evidence type="ECO:0000259" key="9">
    <source>
        <dbReference type="Pfam" id="PF21282"/>
    </source>
</evidence>
<feature type="domain" description="Anaphase-promoting complex subunit 1 N-terminal" evidence="7">
    <location>
        <begin position="234"/>
        <end position="347"/>
    </location>
</feature>
<feature type="domain" description="Anaphase-promoting complex subunit 1 N-terminal" evidence="7">
    <location>
        <begin position="80"/>
        <end position="227"/>
    </location>
</feature>
<keyword evidence="11" id="KW-1185">Reference proteome</keyword>
<dbReference type="GO" id="GO:0031145">
    <property type="term" value="P:anaphase-promoting complex-dependent catabolic process"/>
    <property type="evidence" value="ECO:0007669"/>
    <property type="project" value="TreeGrafter"/>
</dbReference>
<gene>
    <name evidence="10" type="ORF">PHACADRAFT_211839</name>
</gene>
<dbReference type="InterPro" id="IPR011989">
    <property type="entry name" value="ARM-like"/>
</dbReference>
<dbReference type="RefSeq" id="XP_007398941.1">
    <property type="nucleotide sequence ID" value="XM_007398879.1"/>
</dbReference>
<dbReference type="InterPro" id="IPR041221">
    <property type="entry name" value="APC1_C"/>
</dbReference>
<feature type="region of interest" description="Disordered" evidence="6">
    <location>
        <begin position="330"/>
        <end position="373"/>
    </location>
</feature>
<dbReference type="InParanoid" id="K5W124"/>
<evidence type="ECO:0000259" key="7">
    <source>
        <dbReference type="Pfam" id="PF12859"/>
    </source>
</evidence>
<dbReference type="GO" id="GO:0060090">
    <property type="term" value="F:molecular adaptor activity"/>
    <property type="evidence" value="ECO:0007669"/>
    <property type="project" value="TreeGrafter"/>
</dbReference>
<evidence type="ECO:0000259" key="8">
    <source>
        <dbReference type="Pfam" id="PF18122"/>
    </source>
</evidence>
<dbReference type="EMBL" id="JH930475">
    <property type="protein sequence ID" value="EKM52599.1"/>
    <property type="molecule type" value="Genomic_DNA"/>
</dbReference>
<organism evidence="10 11">
    <name type="scientific">Phanerochaete carnosa (strain HHB-10118-sp)</name>
    <name type="common">White-rot fungus</name>
    <name type="synonym">Peniophora carnosa</name>
    <dbReference type="NCBI Taxonomy" id="650164"/>
    <lineage>
        <taxon>Eukaryota</taxon>
        <taxon>Fungi</taxon>
        <taxon>Dikarya</taxon>
        <taxon>Basidiomycota</taxon>
        <taxon>Agaricomycotina</taxon>
        <taxon>Agaricomycetes</taxon>
        <taxon>Polyporales</taxon>
        <taxon>Phanerochaetaceae</taxon>
        <taxon>Phanerochaete</taxon>
    </lineage>
</organism>
<keyword evidence="5" id="KW-0131">Cell cycle</keyword>
<protein>
    <submittedName>
        <fullName evidence="10">Uncharacterized protein</fullName>
    </submittedName>
</protein>
<evidence type="ECO:0000256" key="2">
    <source>
        <dbReference type="ARBA" id="ARBA00022618"/>
    </source>
</evidence>